<sequence length="74" mass="8449">MGKRQIIYRSAQISGNQNLLNLEINLVTRESRVWHGKITSVGSSSVELKDARGGKHAFTIDQVDRIYRDIKTDY</sequence>
<dbReference type="AlphaFoldDB" id="A1BHJ2"/>
<proteinExistence type="predicted"/>
<name>A1BHJ2_CHLPD</name>
<dbReference type="RefSeq" id="WP_011745676.1">
    <property type="nucleotide sequence ID" value="NC_008639.1"/>
</dbReference>
<dbReference type="EMBL" id="CP000492">
    <property type="protein sequence ID" value="ABL65869.1"/>
    <property type="molecule type" value="Genomic_DNA"/>
</dbReference>
<evidence type="ECO:0000313" key="1">
    <source>
        <dbReference type="EMBL" id="ABL65869.1"/>
    </source>
</evidence>
<gene>
    <name evidence="1" type="ordered locus">Cpha266_1853</name>
</gene>
<dbReference type="KEGG" id="cph:Cpha266_1853"/>
<dbReference type="STRING" id="290317.Cpha266_1853"/>
<reference evidence="1 2" key="1">
    <citation type="submission" date="2006-12" db="EMBL/GenBank/DDBJ databases">
        <title>Complete sequence of Chlorobium phaeobacteroides DSM 266.</title>
        <authorList>
            <consortium name="US DOE Joint Genome Institute"/>
            <person name="Copeland A."/>
            <person name="Lucas S."/>
            <person name="Lapidus A."/>
            <person name="Barry K."/>
            <person name="Detter J.C."/>
            <person name="Glavina del Rio T."/>
            <person name="Hammon N."/>
            <person name="Israni S."/>
            <person name="Pitluck S."/>
            <person name="Goltsman E."/>
            <person name="Schmutz J."/>
            <person name="Larimer F."/>
            <person name="Land M."/>
            <person name="Hauser L."/>
            <person name="Mikhailova N."/>
            <person name="Li T."/>
            <person name="Overmann J."/>
            <person name="Bryant D.A."/>
            <person name="Richardson P."/>
        </authorList>
    </citation>
    <scope>NUCLEOTIDE SEQUENCE [LARGE SCALE GENOMIC DNA]</scope>
    <source>
        <strain evidence="1 2">DSM 266</strain>
    </source>
</reference>
<dbReference type="eggNOG" id="ENOG5033G53">
    <property type="taxonomic scope" value="Bacteria"/>
</dbReference>
<keyword evidence="2" id="KW-1185">Reference proteome</keyword>
<accession>A1BHJ2</accession>
<protein>
    <submittedName>
        <fullName evidence="1">Uncharacterized protein</fullName>
    </submittedName>
</protein>
<dbReference type="OrthoDB" id="595333at2"/>
<dbReference type="Proteomes" id="UP000008701">
    <property type="component" value="Chromosome"/>
</dbReference>
<organism evidence="1 2">
    <name type="scientific">Chlorobium phaeobacteroides (strain DSM 266 / SMG 266 / 2430)</name>
    <dbReference type="NCBI Taxonomy" id="290317"/>
    <lineage>
        <taxon>Bacteria</taxon>
        <taxon>Pseudomonadati</taxon>
        <taxon>Chlorobiota</taxon>
        <taxon>Chlorobiia</taxon>
        <taxon>Chlorobiales</taxon>
        <taxon>Chlorobiaceae</taxon>
        <taxon>Chlorobium/Pelodictyon group</taxon>
        <taxon>Chlorobium</taxon>
    </lineage>
</organism>
<evidence type="ECO:0000313" key="2">
    <source>
        <dbReference type="Proteomes" id="UP000008701"/>
    </source>
</evidence>
<dbReference type="HOGENOM" id="CLU_2680999_0_0_10"/>